<evidence type="ECO:0000259" key="10">
    <source>
        <dbReference type="Pfam" id="PF07715"/>
    </source>
</evidence>
<evidence type="ECO:0000313" key="11">
    <source>
        <dbReference type="EMBL" id="PEN05966.1"/>
    </source>
</evidence>
<dbReference type="PANTHER" id="PTHR30069:SF29">
    <property type="entry name" value="HEMOGLOBIN AND HEMOGLOBIN-HAPTOGLOBIN-BINDING PROTEIN 1-RELATED"/>
    <property type="match status" value="1"/>
</dbReference>
<reference evidence="11 12" key="1">
    <citation type="submission" date="2017-10" db="EMBL/GenBank/DDBJ databases">
        <title>Draft genome of Longimonas halophila.</title>
        <authorList>
            <person name="Goh K.M."/>
            <person name="Shamsir M.S."/>
            <person name="Lim S.W."/>
        </authorList>
    </citation>
    <scope>NUCLEOTIDE SEQUENCE [LARGE SCALE GENOMIC DNA]</scope>
    <source>
        <strain evidence="11 12">KCTC 42399</strain>
    </source>
</reference>
<keyword evidence="6 8" id="KW-0472">Membrane</keyword>
<feature type="signal peptide" evidence="9">
    <location>
        <begin position="1"/>
        <end position="24"/>
    </location>
</feature>
<evidence type="ECO:0000256" key="2">
    <source>
        <dbReference type="ARBA" id="ARBA00022448"/>
    </source>
</evidence>
<gene>
    <name evidence="11" type="ORF">CRI93_10810</name>
</gene>
<evidence type="ECO:0000256" key="8">
    <source>
        <dbReference type="PROSITE-ProRule" id="PRU01360"/>
    </source>
</evidence>
<feature type="domain" description="TonB-dependent receptor plug" evidence="10">
    <location>
        <begin position="127"/>
        <end position="248"/>
    </location>
</feature>
<evidence type="ECO:0000313" key="12">
    <source>
        <dbReference type="Proteomes" id="UP000221024"/>
    </source>
</evidence>
<dbReference type="EMBL" id="PDEP01000010">
    <property type="protein sequence ID" value="PEN05966.1"/>
    <property type="molecule type" value="Genomic_DNA"/>
</dbReference>
<name>A0A2H3NYU9_9BACT</name>
<dbReference type="GO" id="GO:0009279">
    <property type="term" value="C:cell outer membrane"/>
    <property type="evidence" value="ECO:0007669"/>
    <property type="project" value="UniProtKB-SubCell"/>
</dbReference>
<keyword evidence="12" id="KW-1185">Reference proteome</keyword>
<evidence type="ECO:0000256" key="1">
    <source>
        <dbReference type="ARBA" id="ARBA00004571"/>
    </source>
</evidence>
<dbReference type="SUPFAM" id="SSF56935">
    <property type="entry name" value="Porins"/>
    <property type="match status" value="1"/>
</dbReference>
<keyword evidence="3 8" id="KW-1134">Transmembrane beta strand</keyword>
<accession>A0A2H3NYU9</accession>
<dbReference type="InterPro" id="IPR037066">
    <property type="entry name" value="Plug_dom_sf"/>
</dbReference>
<dbReference type="InterPro" id="IPR008969">
    <property type="entry name" value="CarboxyPept-like_regulatory"/>
</dbReference>
<dbReference type="NCBIfam" id="TIGR04057">
    <property type="entry name" value="SusC_RagA_signa"/>
    <property type="match status" value="1"/>
</dbReference>
<dbReference type="PANTHER" id="PTHR30069">
    <property type="entry name" value="TONB-DEPENDENT OUTER MEMBRANE RECEPTOR"/>
    <property type="match status" value="1"/>
</dbReference>
<dbReference type="GO" id="GO:0044718">
    <property type="term" value="P:siderophore transmembrane transport"/>
    <property type="evidence" value="ECO:0007669"/>
    <property type="project" value="TreeGrafter"/>
</dbReference>
<comment type="similarity">
    <text evidence="8">Belongs to the TonB-dependent receptor family.</text>
</comment>
<dbReference type="SUPFAM" id="SSF49464">
    <property type="entry name" value="Carboxypeptidase regulatory domain-like"/>
    <property type="match status" value="1"/>
</dbReference>
<dbReference type="InterPro" id="IPR023997">
    <property type="entry name" value="TonB-dep_OMP_SusC/RagA_CS"/>
</dbReference>
<dbReference type="Gene3D" id="2.40.170.20">
    <property type="entry name" value="TonB-dependent receptor, beta-barrel domain"/>
    <property type="match status" value="1"/>
</dbReference>
<organism evidence="11 12">
    <name type="scientific">Longimonas halophila</name>
    <dbReference type="NCBI Taxonomy" id="1469170"/>
    <lineage>
        <taxon>Bacteria</taxon>
        <taxon>Pseudomonadati</taxon>
        <taxon>Rhodothermota</taxon>
        <taxon>Rhodothermia</taxon>
        <taxon>Rhodothermales</taxon>
        <taxon>Salisaetaceae</taxon>
        <taxon>Longimonas</taxon>
    </lineage>
</organism>
<proteinExistence type="inferred from homology"/>
<evidence type="ECO:0000256" key="4">
    <source>
        <dbReference type="ARBA" id="ARBA00022692"/>
    </source>
</evidence>
<dbReference type="OrthoDB" id="9768177at2"/>
<dbReference type="GO" id="GO:0015344">
    <property type="term" value="F:siderophore uptake transmembrane transporter activity"/>
    <property type="evidence" value="ECO:0007669"/>
    <property type="project" value="TreeGrafter"/>
</dbReference>
<dbReference type="Pfam" id="PF13715">
    <property type="entry name" value="CarbopepD_reg_2"/>
    <property type="match status" value="1"/>
</dbReference>
<dbReference type="Pfam" id="PF07715">
    <property type="entry name" value="Plug"/>
    <property type="match status" value="1"/>
</dbReference>
<sequence length="965" mass="103633">MNTLATRLLCGLAVLLLAPGLVFAQEGTISGTVTDGETGEALPGANIEISELGVGVASGVDGTYTLEDVPVGEYEVRVSFIGYQVERTSVQVEAGSVTELDVELLPDAAQLEEVVVTGLGVEQTRGEANVSVSSIDAGELSETSEFENVTDLLQGRTSGVTISRSSGNVGAGLRFDVRGGVSLNSDGQPLIFVDGTRIAQDPATGFGVGGQPTGSPLADLDPNNIESINILKGPAATSLYGTDGTDGVVLIETKSGQQGQDLQVGYQGTLGSAVKQKDYNDEIYPTADRLNDIHRRGAIQGHRVNVSGSFEDVNYRLAYSHRDTESIFPTGEGQRNNLNANIEARPTESFTVSSRSTLAFNYYTRPQSDNNIFGVLGALALDAPFGAFTERDSSAFFAIDDQQRVRKFQQSVQLTYNPEALSGLTLRAQGGADITARRNDQTWPNQYAGIYPSSGGERNALDSDRRRFNADLTATYDYDLTSNVSATTTAGSQLFTESDRFVNATSSEIGTDLITDIGAGTQLDAIGEGLSNERSAGIIGRQQLEFLDRYSLEFSVRRDWSTRLVGGETGSFKEWYPAARASAQIGDFLPDIVSRLNVRASWGQSGSLPNLVDGELVRLNGQSSGFGTGATIGNVGNPDLSLEQVNEIEGGFDLGINERYSFSFTYYRQNTEDSIVNFQVAPSTGFGNQTVPRNVGEIFAQGIEMDLGVTVLQTEQHSLNLNANYSYRDREVRELGGETIFGGFQRNVIREGLAPFSFYGPRVNGALFADDGTYLGPDIGDENVELGNPVPDHFGGFGLSATFFEDLQINAQAEYQLGHQTYGSTARFLTLIGANAQRNELAQELSGLQPGTEEYRSVANSLARTNPGAGSGEIDNFLQDADFLKLRSVGVRYDASDLLSSVTGTDQVRSFTLGFSASNLFTITSYDIGPDPEVNFSGSRGVTRGQDFLTLQNPREYTFTLQVGI</sequence>
<comment type="caution">
    <text evidence="11">The sequence shown here is derived from an EMBL/GenBank/DDBJ whole genome shotgun (WGS) entry which is preliminary data.</text>
</comment>
<evidence type="ECO:0000256" key="6">
    <source>
        <dbReference type="ARBA" id="ARBA00023136"/>
    </source>
</evidence>
<keyword evidence="5 9" id="KW-0732">Signal</keyword>
<dbReference type="InterPro" id="IPR012910">
    <property type="entry name" value="Plug_dom"/>
</dbReference>
<dbReference type="Gene3D" id="2.60.40.1120">
    <property type="entry name" value="Carboxypeptidase-like, regulatory domain"/>
    <property type="match status" value="1"/>
</dbReference>
<dbReference type="AlphaFoldDB" id="A0A2H3NYU9"/>
<keyword evidence="4 8" id="KW-0812">Transmembrane</keyword>
<keyword evidence="7 8" id="KW-0998">Cell outer membrane</keyword>
<dbReference type="InterPro" id="IPR036942">
    <property type="entry name" value="Beta-barrel_TonB_sf"/>
</dbReference>
<comment type="subcellular location">
    <subcellularLocation>
        <location evidence="1 8">Cell outer membrane</location>
        <topology evidence="1 8">Multi-pass membrane protein</topology>
    </subcellularLocation>
</comment>
<dbReference type="InterPro" id="IPR039426">
    <property type="entry name" value="TonB-dep_rcpt-like"/>
</dbReference>
<evidence type="ECO:0000256" key="3">
    <source>
        <dbReference type="ARBA" id="ARBA00022452"/>
    </source>
</evidence>
<dbReference type="Gene3D" id="2.170.130.10">
    <property type="entry name" value="TonB-dependent receptor, plug domain"/>
    <property type="match status" value="1"/>
</dbReference>
<dbReference type="RefSeq" id="WP_098062655.1">
    <property type="nucleotide sequence ID" value="NZ_PDEP01000010.1"/>
</dbReference>
<dbReference type="Proteomes" id="UP000221024">
    <property type="component" value="Unassembled WGS sequence"/>
</dbReference>
<feature type="chain" id="PRO_5013729517" description="TonB-dependent receptor plug domain-containing protein" evidence="9">
    <location>
        <begin position="25"/>
        <end position="965"/>
    </location>
</feature>
<dbReference type="PROSITE" id="PS52016">
    <property type="entry name" value="TONB_DEPENDENT_REC_3"/>
    <property type="match status" value="1"/>
</dbReference>
<evidence type="ECO:0000256" key="9">
    <source>
        <dbReference type="SAM" id="SignalP"/>
    </source>
</evidence>
<evidence type="ECO:0000256" key="5">
    <source>
        <dbReference type="ARBA" id="ARBA00022729"/>
    </source>
</evidence>
<evidence type="ECO:0000256" key="7">
    <source>
        <dbReference type="ARBA" id="ARBA00023237"/>
    </source>
</evidence>
<keyword evidence="2 8" id="KW-0813">Transport</keyword>
<protein>
    <recommendedName>
        <fullName evidence="10">TonB-dependent receptor plug domain-containing protein</fullName>
    </recommendedName>
</protein>